<evidence type="ECO:0000313" key="1">
    <source>
        <dbReference type="EMBL" id="MUG44959.1"/>
    </source>
</evidence>
<organism evidence="1 2">
    <name type="scientific">Paenibacillus woosongensis</name>
    <dbReference type="NCBI Taxonomy" id="307580"/>
    <lineage>
        <taxon>Bacteria</taxon>
        <taxon>Bacillati</taxon>
        <taxon>Bacillota</taxon>
        <taxon>Bacilli</taxon>
        <taxon>Bacillales</taxon>
        <taxon>Paenibacillaceae</taxon>
        <taxon>Paenibacillus</taxon>
    </lineage>
</organism>
<dbReference type="Pfam" id="PF11213">
    <property type="entry name" value="DUF3006"/>
    <property type="match status" value="1"/>
</dbReference>
<dbReference type="EMBL" id="WNZW01000002">
    <property type="protein sequence ID" value="MUG44959.1"/>
    <property type="molecule type" value="Genomic_DNA"/>
</dbReference>
<evidence type="ECO:0000313" key="2">
    <source>
        <dbReference type="Proteomes" id="UP000447876"/>
    </source>
</evidence>
<gene>
    <name evidence="1" type="ORF">GNP95_08105</name>
</gene>
<protein>
    <submittedName>
        <fullName evidence="1">DUF3006 family protein</fullName>
    </submittedName>
</protein>
<dbReference type="RefSeq" id="WP_155610352.1">
    <property type="nucleotide sequence ID" value="NZ_WNZW01000002.1"/>
</dbReference>
<comment type="caution">
    <text evidence="1">The sequence shown here is derived from an EMBL/GenBank/DDBJ whole genome shotgun (WGS) entry which is preliminary data.</text>
</comment>
<dbReference type="AlphaFoldDB" id="A0A7X2Z1D5"/>
<accession>A0A7X2Z1D5</accession>
<name>A0A7X2Z1D5_9BACL</name>
<reference evidence="1 2" key="1">
    <citation type="submission" date="2019-11" db="EMBL/GenBank/DDBJ databases">
        <title>Draft genome sequences of five Paenibacillus species of dairy origin.</title>
        <authorList>
            <person name="Olajide A.M."/>
            <person name="Chen S."/>
            <person name="Lapointe G."/>
        </authorList>
    </citation>
    <scope>NUCLEOTIDE SEQUENCE [LARGE SCALE GENOMIC DNA]</scope>
    <source>
        <strain evidence="1 2">12CR55</strain>
    </source>
</reference>
<proteinExistence type="predicted"/>
<sequence>MVGIIEGFEGEYCIIEVDGQTRDVPRELVGADVKTGDVVEWDGTRWNANAGKTKQRSEYMKSLMDDVWDD</sequence>
<dbReference type="InterPro" id="IPR021377">
    <property type="entry name" value="DUF3006"/>
</dbReference>
<dbReference type="Proteomes" id="UP000447876">
    <property type="component" value="Unassembled WGS sequence"/>
</dbReference>
<dbReference type="OrthoDB" id="164847at2"/>